<feature type="binding site" evidence="10">
    <location>
        <position position="243"/>
    </location>
    <ligand>
        <name>Mg(2+)</name>
        <dbReference type="ChEBI" id="CHEBI:18420"/>
    </ligand>
</feature>
<evidence type="ECO:0000256" key="8">
    <source>
        <dbReference type="ARBA" id="ARBA00022723"/>
    </source>
</evidence>
<keyword evidence="6 10" id="KW-0028">Amino-acid biosynthesis</keyword>
<comment type="function">
    <text evidence="10">Catalyzes the condensation of the acetyl group of acetyl-CoA with 3-methyl-2-oxobutanoate (2-ketoisovalerate) to form 3-carboxy-3-hydroxy-4-methylpentanoate (2-isopropylmalate).</text>
</comment>
<evidence type="ECO:0000256" key="9">
    <source>
        <dbReference type="ARBA" id="ARBA00023304"/>
    </source>
</evidence>
<dbReference type="InterPro" id="IPR000891">
    <property type="entry name" value="PYR_CT"/>
</dbReference>
<dbReference type="PROSITE" id="PS00816">
    <property type="entry name" value="AIPM_HOMOCIT_SYNTH_2"/>
    <property type="match status" value="1"/>
</dbReference>
<evidence type="ECO:0000256" key="7">
    <source>
        <dbReference type="ARBA" id="ARBA00022679"/>
    </source>
</evidence>
<evidence type="ECO:0000256" key="2">
    <source>
        <dbReference type="ARBA" id="ARBA00004689"/>
    </source>
</evidence>
<evidence type="ECO:0000256" key="3">
    <source>
        <dbReference type="ARBA" id="ARBA00009767"/>
    </source>
</evidence>
<dbReference type="InterPro" id="IPR036230">
    <property type="entry name" value="LeuA_allosteric_dom_sf"/>
</dbReference>
<evidence type="ECO:0000256" key="5">
    <source>
        <dbReference type="ARBA" id="ARBA00022430"/>
    </source>
</evidence>
<dbReference type="RefSeq" id="WP_162370510.1">
    <property type="nucleotide sequence ID" value="NZ_JAAEEH010000020.1"/>
</dbReference>
<keyword evidence="12" id="KW-0012">Acyltransferase</keyword>
<dbReference type="PROSITE" id="PS50991">
    <property type="entry name" value="PYR_CT"/>
    <property type="match status" value="1"/>
</dbReference>
<accession>A0A7X5HW69</accession>
<keyword evidence="8 10" id="KW-0479">Metal-binding</keyword>
<dbReference type="Gene3D" id="3.20.20.70">
    <property type="entry name" value="Aldolase class I"/>
    <property type="match status" value="1"/>
</dbReference>
<dbReference type="Pfam" id="PF22615">
    <property type="entry name" value="IPMS_D2"/>
    <property type="match status" value="1"/>
</dbReference>
<evidence type="ECO:0000256" key="4">
    <source>
        <dbReference type="ARBA" id="ARBA00012973"/>
    </source>
</evidence>
<evidence type="ECO:0000259" key="11">
    <source>
        <dbReference type="PROSITE" id="PS50991"/>
    </source>
</evidence>
<comment type="similarity">
    <text evidence="3 10">Belongs to the alpha-IPM synthase/homocitrate synthase family. LeuA type 2 subfamily.</text>
</comment>
<dbReference type="GO" id="GO:0009098">
    <property type="term" value="P:L-leucine biosynthetic process"/>
    <property type="evidence" value="ECO:0007669"/>
    <property type="project" value="UniProtKB-UniRule"/>
</dbReference>
<dbReference type="InterPro" id="IPR002034">
    <property type="entry name" value="AIPM/Hcit_synth_CS"/>
</dbReference>
<dbReference type="Pfam" id="PF08502">
    <property type="entry name" value="LeuA_dimer"/>
    <property type="match status" value="1"/>
</dbReference>
<keyword evidence="10" id="KW-0460">Magnesium</keyword>
<proteinExistence type="inferred from homology"/>
<dbReference type="PANTHER" id="PTHR46911:SF1">
    <property type="entry name" value="2-ISOPROPYLMALATE SYNTHASE"/>
    <property type="match status" value="1"/>
</dbReference>
<dbReference type="SUPFAM" id="SSF110921">
    <property type="entry name" value="2-isopropylmalate synthase LeuA, allosteric (dimerisation) domain"/>
    <property type="match status" value="1"/>
</dbReference>
<comment type="subunit">
    <text evidence="10">Homodimer.</text>
</comment>
<keyword evidence="10" id="KW-0963">Cytoplasm</keyword>
<dbReference type="Pfam" id="PF00682">
    <property type="entry name" value="HMGL-like"/>
    <property type="match status" value="1"/>
</dbReference>
<dbReference type="Gene3D" id="3.30.160.270">
    <property type="match status" value="1"/>
</dbReference>
<evidence type="ECO:0000256" key="10">
    <source>
        <dbReference type="HAMAP-Rule" id="MF_00572"/>
    </source>
</evidence>
<dbReference type="InterPro" id="IPR039371">
    <property type="entry name" value="LeuA_N_DRE-TIM"/>
</dbReference>
<dbReference type="GO" id="GO:0003985">
    <property type="term" value="F:acetyl-CoA C-acetyltransferase activity"/>
    <property type="evidence" value="ECO:0007669"/>
    <property type="project" value="UniProtKB-UniRule"/>
</dbReference>
<comment type="caution">
    <text evidence="12">The sequence shown here is derived from an EMBL/GenBank/DDBJ whole genome shotgun (WGS) entry which is preliminary data.</text>
</comment>
<keyword evidence="9 10" id="KW-0100">Branched-chain amino acid biosynthesis</keyword>
<dbReference type="GO" id="GO:0000287">
    <property type="term" value="F:magnesium ion binding"/>
    <property type="evidence" value="ECO:0007669"/>
    <property type="project" value="UniProtKB-UniRule"/>
</dbReference>
<dbReference type="SUPFAM" id="SSF51569">
    <property type="entry name" value="Aldolase"/>
    <property type="match status" value="1"/>
</dbReference>
<dbReference type="SUPFAM" id="SSF89000">
    <property type="entry name" value="post-HMGL domain-like"/>
    <property type="match status" value="1"/>
</dbReference>
<feature type="binding site" evidence="10">
    <location>
        <position position="39"/>
    </location>
    <ligand>
        <name>Mg(2+)</name>
        <dbReference type="ChEBI" id="CHEBI:18420"/>
    </ligand>
</feature>
<evidence type="ECO:0000313" key="12">
    <source>
        <dbReference type="EMBL" id="NDL67765.1"/>
    </source>
</evidence>
<dbReference type="GO" id="GO:0005737">
    <property type="term" value="C:cytoplasm"/>
    <property type="evidence" value="ECO:0007669"/>
    <property type="project" value="UniProtKB-SubCell"/>
</dbReference>
<dbReference type="HAMAP" id="MF_00572">
    <property type="entry name" value="LeuA_type2"/>
    <property type="match status" value="1"/>
</dbReference>
<dbReference type="InterPro" id="IPR054692">
    <property type="entry name" value="LeuA-like_post-cat"/>
</dbReference>
<dbReference type="EC" id="2.3.3.13" evidence="4 10"/>
<dbReference type="InterPro" id="IPR013709">
    <property type="entry name" value="2-isopropylmalate_synth_dimer"/>
</dbReference>
<gene>
    <name evidence="10 12" type="primary">leuA</name>
    <name evidence="12" type="ORF">GXN74_08445</name>
</gene>
<protein>
    <recommendedName>
        <fullName evidence="4 10">2-isopropylmalate synthase</fullName>
        <ecNumber evidence="4 10">2.3.3.13</ecNumber>
    </recommendedName>
    <alternativeName>
        <fullName evidence="10">Alpha-IPM synthase</fullName>
    </alternativeName>
    <alternativeName>
        <fullName evidence="10">Alpha-isopropylmalate synthase</fullName>
    </alternativeName>
</protein>
<feature type="binding site" evidence="10">
    <location>
        <position position="279"/>
    </location>
    <ligand>
        <name>Mg(2+)</name>
        <dbReference type="ChEBI" id="CHEBI:18420"/>
    </ligand>
</feature>
<dbReference type="SMART" id="SM00917">
    <property type="entry name" value="LeuA_dimer"/>
    <property type="match status" value="1"/>
</dbReference>
<dbReference type="AlphaFoldDB" id="A0A7X5HW69"/>
<feature type="binding site" evidence="10">
    <location>
        <position position="245"/>
    </location>
    <ligand>
        <name>Mg(2+)</name>
        <dbReference type="ChEBI" id="CHEBI:18420"/>
    </ligand>
</feature>
<dbReference type="UniPathway" id="UPA00048">
    <property type="reaction ID" value="UER00070"/>
</dbReference>
<feature type="domain" description="Pyruvate carboxyltransferase" evidence="11">
    <location>
        <begin position="30"/>
        <end position="304"/>
    </location>
</feature>
<keyword evidence="7 10" id="KW-0808">Transferase</keyword>
<dbReference type="NCBIfam" id="NF002991">
    <property type="entry name" value="PRK03739.1"/>
    <property type="match status" value="1"/>
</dbReference>
<evidence type="ECO:0000256" key="6">
    <source>
        <dbReference type="ARBA" id="ARBA00022605"/>
    </source>
</evidence>
<comment type="pathway">
    <text evidence="2 10">Amino-acid biosynthesis; L-leucine biosynthesis; L-leucine from 3-methyl-2-oxobutanoate: step 1/4.</text>
</comment>
<organism evidence="12 13">
    <name type="scientific">Anaerotalea alkaliphila</name>
    <dbReference type="NCBI Taxonomy" id="2662126"/>
    <lineage>
        <taxon>Bacteria</taxon>
        <taxon>Bacillati</taxon>
        <taxon>Bacillota</taxon>
        <taxon>Clostridia</taxon>
        <taxon>Eubacteriales</taxon>
        <taxon>Anaerotalea</taxon>
    </lineage>
</organism>
<dbReference type="CDD" id="cd07942">
    <property type="entry name" value="DRE_TIM_LeuA"/>
    <property type="match status" value="1"/>
</dbReference>
<evidence type="ECO:0000256" key="1">
    <source>
        <dbReference type="ARBA" id="ARBA00000064"/>
    </source>
</evidence>
<evidence type="ECO:0000313" key="13">
    <source>
        <dbReference type="Proteomes" id="UP000461585"/>
    </source>
</evidence>
<sequence length="553" mass="61737">MNHQKYRPYQFFVKDFAERTWPSKTVEKAPVWCSVDLRDGNQALPVPMGIETKIVFFKMLKQMGFKEIEVGFPSASETEYNFLRRIIEDGLVDDDISVQVLTQAREHLIAKSFEALKGVKKAIVHVYNSTSVQQREVVFGKSKEEIVEIAREGAALLNKYAAMYPETEFTFEYSPESFTGTEPEYALEVCKAVMDVWKPTPQRKMIINLPATVEMATPNVYADQVEWFSRNIPNRDSVLISIHTHNDRGTGVAASELALLAGADRIEGTLFGNGERTGNVDILVMAMNLFTQGIDPGIRVGNIDEIVSIYEECTGMTVHDRHPYAGKLVYTAFSGSHQDAIRKGLLARKDRPEDFWDVPYLPIDPADVGREYEAIIRINSQSGKGGVAYILESEFGYKLPKAMHPEAGAPVQKVTDETGKELAPSEIFGIFQKEFVNRTGRLELVHYTYEFKDGEEERVKIKAEIKLDGETLHIKGHGNGPVSAFFEGLQKVAFEDFRFLTYEEHALGGGASAQAAAYIQLENGAGVRRFGVGTDSSIDSASIRAIVSAINRF</sequence>
<feature type="region of interest" description="Regulatory domain" evidence="10">
    <location>
        <begin position="438"/>
        <end position="553"/>
    </location>
</feature>
<comment type="catalytic activity">
    <reaction evidence="1 10">
        <text>3-methyl-2-oxobutanoate + acetyl-CoA + H2O = (2S)-2-isopropylmalate + CoA + H(+)</text>
        <dbReference type="Rhea" id="RHEA:21524"/>
        <dbReference type="ChEBI" id="CHEBI:1178"/>
        <dbReference type="ChEBI" id="CHEBI:11851"/>
        <dbReference type="ChEBI" id="CHEBI:15377"/>
        <dbReference type="ChEBI" id="CHEBI:15378"/>
        <dbReference type="ChEBI" id="CHEBI:57287"/>
        <dbReference type="ChEBI" id="CHEBI:57288"/>
        <dbReference type="EC" id="2.3.3.13"/>
    </reaction>
</comment>
<dbReference type="InterPro" id="IPR005668">
    <property type="entry name" value="IPM_Synthase"/>
</dbReference>
<reference evidence="12 13" key="1">
    <citation type="submission" date="2020-01" db="EMBL/GenBank/DDBJ databases">
        <title>Anaeroalcalibacter tamaniensis gen. nov., sp. nov., moderately halophilic strictly anaerobic fermenter bacterium from mud volcano of Taman peninsula.</title>
        <authorList>
            <person name="Frolova A."/>
            <person name="Merkel A.Y."/>
            <person name="Slobodkin A.I."/>
        </authorList>
    </citation>
    <scope>NUCLEOTIDE SEQUENCE [LARGE SCALE GENOMIC DNA]</scope>
    <source>
        <strain evidence="12 13">F-3ap</strain>
    </source>
</reference>
<comment type="cofactor">
    <cofactor evidence="10">
        <name>Mg(2+)</name>
        <dbReference type="ChEBI" id="CHEBI:18420"/>
    </cofactor>
</comment>
<keyword evidence="13" id="KW-1185">Reference proteome</keyword>
<dbReference type="GO" id="GO:0003852">
    <property type="term" value="F:2-isopropylmalate synthase activity"/>
    <property type="evidence" value="ECO:0007669"/>
    <property type="project" value="UniProtKB-UniRule"/>
</dbReference>
<comment type="subcellular location">
    <subcellularLocation>
        <location evidence="10">Cytoplasm</location>
    </subcellularLocation>
</comment>
<dbReference type="EMBL" id="JAAEEH010000020">
    <property type="protein sequence ID" value="NDL67765.1"/>
    <property type="molecule type" value="Genomic_DNA"/>
</dbReference>
<keyword evidence="5 10" id="KW-0432">Leucine biosynthesis</keyword>
<name>A0A7X5HW69_9FIRM</name>
<dbReference type="Proteomes" id="UP000461585">
    <property type="component" value="Unassembled WGS sequence"/>
</dbReference>
<dbReference type="PANTHER" id="PTHR46911">
    <property type="match status" value="1"/>
</dbReference>
<dbReference type="PROSITE" id="PS00815">
    <property type="entry name" value="AIPM_HOMOCIT_SYNTH_1"/>
    <property type="match status" value="1"/>
</dbReference>
<dbReference type="InterPro" id="IPR013785">
    <property type="entry name" value="Aldolase_TIM"/>
</dbReference>
<dbReference type="NCBIfam" id="TIGR00970">
    <property type="entry name" value="leuA_yeast"/>
    <property type="match status" value="1"/>
</dbReference>